<evidence type="ECO:0000256" key="1">
    <source>
        <dbReference type="SAM" id="MobiDB-lite"/>
    </source>
</evidence>
<dbReference type="PANTHER" id="PTHR10151:SF120">
    <property type="entry name" value="BIS(5'-ADENOSYL)-TRIPHOSPHATASE"/>
    <property type="match status" value="1"/>
</dbReference>
<feature type="region of interest" description="Disordered" evidence="1">
    <location>
        <begin position="91"/>
        <end position="114"/>
    </location>
</feature>
<comment type="caution">
    <text evidence="3">The sequence shown here is derived from an EMBL/GenBank/DDBJ whole genome shotgun (WGS) entry which is preliminary data.</text>
</comment>
<protein>
    <recommendedName>
        <fullName evidence="5">Phosphodiesterase</fullName>
    </recommendedName>
</protein>
<accession>A0A2T8F5T6</accession>
<name>A0A2T8F5T6_9ACTN</name>
<keyword evidence="2" id="KW-0732">Signal</keyword>
<feature type="signal peptide" evidence="2">
    <location>
        <begin position="1"/>
        <end position="23"/>
    </location>
</feature>
<evidence type="ECO:0008006" key="5">
    <source>
        <dbReference type="Google" id="ProtNLM"/>
    </source>
</evidence>
<dbReference type="Pfam" id="PF01663">
    <property type="entry name" value="Phosphodiest"/>
    <property type="match status" value="1"/>
</dbReference>
<evidence type="ECO:0000256" key="2">
    <source>
        <dbReference type="SAM" id="SignalP"/>
    </source>
</evidence>
<dbReference type="Gene3D" id="3.40.720.10">
    <property type="entry name" value="Alkaline Phosphatase, subunit A"/>
    <property type="match status" value="1"/>
</dbReference>
<sequence>MSSRRLGLVAPLLAVFLAGGACGTLQEAPSAATEAPPVDAVVAISIDGLNPAAIRWLGEAGTPTLHRLMEDGASTLNARTEFEQTETLPNHTGMVTGRRIDRSTGGHGVTWNDDRRRPRTVQAAAGHTVESVFTQVHGAGELTGLFASKTKFSLFDRSWPAAVDVSTIIEDDRRLARAVRRDLASTDRAFRFVHFALPDRTGHDKGFMSAAYLDAVRGVDRLVGTLLDAIESDPDLAGRTAVIVTSDHGGKGPSHYQAARLANYRVPFFVLGPDVAAGADLYALNPDYADPGRNRTTYADALQPVRNGAVANLALDLLGLPPVPDSEHAVQQDLDVGALQP</sequence>
<evidence type="ECO:0000313" key="3">
    <source>
        <dbReference type="EMBL" id="PVG81074.1"/>
    </source>
</evidence>
<dbReference type="PANTHER" id="PTHR10151">
    <property type="entry name" value="ECTONUCLEOTIDE PYROPHOSPHATASE/PHOSPHODIESTERASE"/>
    <property type="match status" value="1"/>
</dbReference>
<evidence type="ECO:0000313" key="4">
    <source>
        <dbReference type="Proteomes" id="UP000246018"/>
    </source>
</evidence>
<reference evidence="3" key="1">
    <citation type="submission" date="2018-04" db="EMBL/GenBank/DDBJ databases">
        <title>Genome of Nocardioides gansuensis WSJ-1.</title>
        <authorList>
            <person name="Wu S."/>
            <person name="Wang G."/>
        </authorList>
    </citation>
    <scope>NUCLEOTIDE SEQUENCE [LARGE SCALE GENOMIC DNA]</scope>
    <source>
        <strain evidence="3">WSJ-1</strain>
    </source>
</reference>
<dbReference type="EMBL" id="QDGZ01000010">
    <property type="protein sequence ID" value="PVG81074.1"/>
    <property type="molecule type" value="Genomic_DNA"/>
</dbReference>
<keyword evidence="4" id="KW-1185">Reference proteome</keyword>
<dbReference type="AlphaFoldDB" id="A0A2T8F5T6"/>
<dbReference type="GO" id="GO:0016787">
    <property type="term" value="F:hydrolase activity"/>
    <property type="evidence" value="ECO:0007669"/>
    <property type="project" value="UniProtKB-ARBA"/>
</dbReference>
<dbReference type="SUPFAM" id="SSF53649">
    <property type="entry name" value="Alkaline phosphatase-like"/>
    <property type="match status" value="1"/>
</dbReference>
<dbReference type="InterPro" id="IPR017850">
    <property type="entry name" value="Alkaline_phosphatase_core_sf"/>
</dbReference>
<organism evidence="3 4">
    <name type="scientific">Nocardioides gansuensis</name>
    <dbReference type="NCBI Taxonomy" id="2138300"/>
    <lineage>
        <taxon>Bacteria</taxon>
        <taxon>Bacillati</taxon>
        <taxon>Actinomycetota</taxon>
        <taxon>Actinomycetes</taxon>
        <taxon>Propionibacteriales</taxon>
        <taxon>Nocardioidaceae</taxon>
        <taxon>Nocardioides</taxon>
    </lineage>
</organism>
<dbReference type="OrthoDB" id="279982at2"/>
<dbReference type="PROSITE" id="PS51257">
    <property type="entry name" value="PROKAR_LIPOPROTEIN"/>
    <property type="match status" value="1"/>
</dbReference>
<dbReference type="InterPro" id="IPR002591">
    <property type="entry name" value="Phosphodiest/P_Trfase"/>
</dbReference>
<dbReference type="Proteomes" id="UP000246018">
    <property type="component" value="Unassembled WGS sequence"/>
</dbReference>
<gene>
    <name evidence="3" type="ORF">DDE18_19870</name>
</gene>
<dbReference type="RefSeq" id="WP_116574000.1">
    <property type="nucleotide sequence ID" value="NZ_QDGZ01000010.1"/>
</dbReference>
<feature type="chain" id="PRO_5039235336" description="Phosphodiesterase" evidence="2">
    <location>
        <begin position="24"/>
        <end position="341"/>
    </location>
</feature>
<proteinExistence type="predicted"/>